<dbReference type="PANTHER" id="PTHR43005">
    <property type="entry name" value="BLR7065 PROTEIN"/>
    <property type="match status" value="1"/>
</dbReference>
<protein>
    <submittedName>
        <fullName evidence="9">Binding-protein-dependent transport systems inner membrane component</fullName>
    </submittedName>
    <submittedName>
        <fullName evidence="10">Multiple sugar transport system permease protein/arabinogalactan oligomer / maltooligosaccharide transport system permease protein</fullName>
    </submittedName>
</protein>
<evidence type="ECO:0000313" key="12">
    <source>
        <dbReference type="Proteomes" id="UP000184203"/>
    </source>
</evidence>
<keyword evidence="3" id="KW-1003">Cell membrane</keyword>
<dbReference type="Pfam" id="PF00528">
    <property type="entry name" value="BPD_transp_1"/>
    <property type="match status" value="1"/>
</dbReference>
<evidence type="ECO:0000256" key="5">
    <source>
        <dbReference type="ARBA" id="ARBA00022989"/>
    </source>
</evidence>
<feature type="transmembrane region" description="Helical" evidence="7">
    <location>
        <begin position="127"/>
        <end position="148"/>
    </location>
</feature>
<dbReference type="PANTHER" id="PTHR43005:SF1">
    <property type="entry name" value="SPERMIDINE_PUTRESCINE TRANSPORT SYSTEM PERMEASE PROTEIN"/>
    <property type="match status" value="1"/>
</dbReference>
<feature type="transmembrane region" description="Helical" evidence="7">
    <location>
        <begin position="224"/>
        <end position="244"/>
    </location>
</feature>
<keyword evidence="5 7" id="KW-1133">Transmembrane helix</keyword>
<evidence type="ECO:0000313" key="10">
    <source>
        <dbReference type="EMBL" id="SHL04299.1"/>
    </source>
</evidence>
<feature type="transmembrane region" description="Helical" evidence="7">
    <location>
        <begin position="283"/>
        <end position="303"/>
    </location>
</feature>
<evidence type="ECO:0000256" key="3">
    <source>
        <dbReference type="ARBA" id="ARBA00022475"/>
    </source>
</evidence>
<evidence type="ECO:0000313" key="9">
    <source>
        <dbReference type="EMBL" id="EFW90069.1"/>
    </source>
</evidence>
<evidence type="ECO:0000259" key="8">
    <source>
        <dbReference type="PROSITE" id="PS50928"/>
    </source>
</evidence>
<dbReference type="STRING" id="797209.GCA_000376445_03196"/>
<dbReference type="eggNOG" id="arCOG00157">
    <property type="taxonomic scope" value="Archaea"/>
</dbReference>
<dbReference type="Gene3D" id="1.10.3720.10">
    <property type="entry name" value="MetI-like"/>
    <property type="match status" value="1"/>
</dbReference>
<name>E7QZE8_HALPU</name>
<evidence type="ECO:0000256" key="6">
    <source>
        <dbReference type="ARBA" id="ARBA00023136"/>
    </source>
</evidence>
<reference evidence="9 11" key="1">
    <citation type="journal article" date="2014" name="ISME J.">
        <title>Trehalose/2-sulfotrehalose biosynthesis and glycine-betaine uptake are widely spread mechanisms for osmoadaptation in the Halobacteriales.</title>
        <authorList>
            <person name="Youssef N.H."/>
            <person name="Savage-Ashlock K.N."/>
            <person name="McCully A.L."/>
            <person name="Luedtke B."/>
            <person name="Shaw E.I."/>
            <person name="Hoff W.D."/>
            <person name="Elshahed M.S."/>
        </authorList>
    </citation>
    <scope>NUCLEOTIDE SEQUENCE [LARGE SCALE GENOMIC DNA]</scope>
    <source>
        <strain evidence="9 11">DX253</strain>
    </source>
</reference>
<comment type="similarity">
    <text evidence="7">Belongs to the binding-protein-dependent transport system permease family.</text>
</comment>
<keyword evidence="2 7" id="KW-0813">Transport</keyword>
<dbReference type="CDD" id="cd06261">
    <property type="entry name" value="TM_PBP2"/>
    <property type="match status" value="1"/>
</dbReference>
<evidence type="ECO:0000256" key="2">
    <source>
        <dbReference type="ARBA" id="ARBA00022448"/>
    </source>
</evidence>
<comment type="subcellular location">
    <subcellularLocation>
        <location evidence="1 7">Cell membrane</location>
        <topology evidence="1 7">Multi-pass membrane protein</topology>
    </subcellularLocation>
</comment>
<dbReference type="PATRIC" id="fig|797209.4.peg.4069"/>
<keyword evidence="10" id="KW-0762">Sugar transport</keyword>
<feature type="transmembrane region" description="Helical" evidence="7">
    <location>
        <begin position="94"/>
        <end position="115"/>
    </location>
</feature>
<proteinExistence type="inferred from homology"/>
<dbReference type="GO" id="GO:0005886">
    <property type="term" value="C:plasma membrane"/>
    <property type="evidence" value="ECO:0007669"/>
    <property type="project" value="UniProtKB-SubCell"/>
</dbReference>
<dbReference type="AlphaFoldDB" id="E7QZE8"/>
<dbReference type="SUPFAM" id="SSF161098">
    <property type="entry name" value="MetI-like"/>
    <property type="match status" value="1"/>
</dbReference>
<dbReference type="InterPro" id="IPR035906">
    <property type="entry name" value="MetI-like_sf"/>
</dbReference>
<dbReference type="PROSITE" id="PS50928">
    <property type="entry name" value="ABC_TM1"/>
    <property type="match status" value="1"/>
</dbReference>
<dbReference type="GO" id="GO:0055085">
    <property type="term" value="P:transmembrane transport"/>
    <property type="evidence" value="ECO:0007669"/>
    <property type="project" value="InterPro"/>
</dbReference>
<dbReference type="OrthoDB" id="45815at2157"/>
<evidence type="ECO:0000256" key="7">
    <source>
        <dbReference type="RuleBase" id="RU363032"/>
    </source>
</evidence>
<dbReference type="InterPro" id="IPR000515">
    <property type="entry name" value="MetI-like"/>
</dbReference>
<reference evidence="10" key="2">
    <citation type="submission" date="2016-11" db="EMBL/GenBank/DDBJ databases">
        <authorList>
            <person name="Jaros S."/>
            <person name="Januszkiewicz K."/>
            <person name="Wedrychowicz H."/>
        </authorList>
    </citation>
    <scope>NUCLEOTIDE SEQUENCE [LARGE SCALE GENOMIC DNA]</scope>
    <source>
        <strain evidence="10">DX253</strain>
    </source>
</reference>
<keyword evidence="4 7" id="KW-0812">Transmembrane</keyword>
<gene>
    <name evidence="10" type="ORF">SAMN05444342_2831</name>
    <name evidence="9" type="ORF">ZOD2009_20777</name>
</gene>
<accession>E7QZE8</accession>
<dbReference type="EMBL" id="FRAN01000004">
    <property type="protein sequence ID" value="SHL04299.1"/>
    <property type="molecule type" value="Genomic_DNA"/>
</dbReference>
<keyword evidence="12" id="KW-1185">Reference proteome</keyword>
<evidence type="ECO:0000256" key="4">
    <source>
        <dbReference type="ARBA" id="ARBA00022692"/>
    </source>
</evidence>
<keyword evidence="6 7" id="KW-0472">Membrane</keyword>
<reference evidence="12" key="3">
    <citation type="submission" date="2016-11" db="EMBL/GenBank/DDBJ databases">
        <authorList>
            <person name="Varghese N."/>
            <person name="Submissions S."/>
        </authorList>
    </citation>
    <scope>NUCLEOTIDE SEQUENCE [LARGE SCALE GENOMIC DNA]</scope>
    <source>
        <strain evidence="12">DX253</strain>
    </source>
</reference>
<feature type="transmembrane region" description="Helical" evidence="7">
    <location>
        <begin position="30"/>
        <end position="52"/>
    </location>
</feature>
<dbReference type="Proteomes" id="UP000003751">
    <property type="component" value="Unassembled WGS sequence"/>
</dbReference>
<sequence>MVKYYQLRNQLLNRVSLPQKYRHLLSKESVWGWLFLVPTLVSLGLVSVYPVFRAAYLSMNEYNGITPPTWVGPAHYVKILSGWPEFWQVLLNTVSWAFGSIIIMLLVGMGFAVLLNREFRGRNVVQGLLLLPWAMPYIAVALNFQWMYNYNLGVFNGLLRLVGLGAIPWIGSSKFALFSAMLGWVWRNFPFFMISFLAAMKAIPDSLYEAALVDGSSRWELFRHITLPYLQPVIIVTTLLMSLWTFNNFTMIFVLTSGGPGMSSMVLPVYVYNNAFLSNSVGLASAIGMVMMVIMLGYGLVYLQLYRQDIGQV</sequence>
<feature type="domain" description="ABC transmembrane type-1" evidence="8">
    <location>
        <begin position="90"/>
        <end position="302"/>
    </location>
</feature>
<evidence type="ECO:0000256" key="1">
    <source>
        <dbReference type="ARBA" id="ARBA00004651"/>
    </source>
</evidence>
<evidence type="ECO:0000313" key="11">
    <source>
        <dbReference type="Proteomes" id="UP000003751"/>
    </source>
</evidence>
<organism evidence="9 11">
    <name type="scientific">Haladaptatus paucihalophilus DX253</name>
    <dbReference type="NCBI Taxonomy" id="797209"/>
    <lineage>
        <taxon>Archaea</taxon>
        <taxon>Methanobacteriati</taxon>
        <taxon>Methanobacteriota</taxon>
        <taxon>Stenosarchaea group</taxon>
        <taxon>Halobacteria</taxon>
        <taxon>Halobacteriales</taxon>
        <taxon>Haladaptataceae</taxon>
        <taxon>Haladaptatus</taxon>
    </lineage>
</organism>
<dbReference type="EMBL" id="AEMG01000029">
    <property type="protein sequence ID" value="EFW90069.1"/>
    <property type="molecule type" value="Genomic_DNA"/>
</dbReference>
<dbReference type="Proteomes" id="UP000184203">
    <property type="component" value="Unassembled WGS sequence"/>
</dbReference>